<evidence type="ECO:0000259" key="2">
    <source>
        <dbReference type="Pfam" id="PF11329"/>
    </source>
</evidence>
<dbReference type="RefSeq" id="WP_179747495.1">
    <property type="nucleotide sequence ID" value="NZ_OBEJ01000004.1"/>
</dbReference>
<name>A0A285P5I4_NATPI</name>
<feature type="domain" description="DUF3131" evidence="2">
    <location>
        <begin position="8"/>
        <end position="157"/>
    </location>
</feature>
<reference evidence="3 4" key="1">
    <citation type="submission" date="2017-09" db="EMBL/GenBank/DDBJ databases">
        <authorList>
            <person name="Ehlers B."/>
            <person name="Leendertz F.H."/>
        </authorList>
    </citation>
    <scope>NUCLEOTIDE SEQUENCE [LARGE SCALE GENOMIC DNA]</scope>
    <source>
        <strain evidence="3 4">DSM 27208</strain>
    </source>
</reference>
<sequence>MRTVVSDAYRFFETFETDAGLIPDNVVLDDGDVVDIDTRTSPSNVAMDMLSTVAAAELDIIENSTARDRLRTTLSTLEGVEKWNGLFYRWYDAEDGSLAVHESARHISTVDNGHLTAAFAVVAQAFPDLHDAARSLLEAEDYSGFLADDGTMLGAYYFDRDGDGPGFSEWAYDQINSEPRVASYVAIGKGDFPESHWWQPRRTALPDESEYQQRPDGEWRSYDGVEVFEGCYEYAGNRAVPTWGGAMFEALMPSLFIKEKELSPGAWAPNNYNHVQAHRAFAAENDWPVWGLSSCGLPDGYGTFGVPQLGEWDGRYEGGPWVTPHAVGLAAMYDPEAAAEALDSLVELGVDGPYGLYDSVNAETGEVTEKYYSLDQGMLLSGLANALTDGALREYFHADPVGSRPEHLLEREQFSL</sequence>
<dbReference type="Pfam" id="PF10091">
    <property type="entry name" value="Glycoamylase"/>
    <property type="match status" value="1"/>
</dbReference>
<dbReference type="InterPro" id="IPR019282">
    <property type="entry name" value="Glycoamylase-like_cons_dom"/>
</dbReference>
<dbReference type="InterPro" id="IPR021478">
    <property type="entry name" value="DUF3131"/>
</dbReference>
<dbReference type="Proteomes" id="UP000219453">
    <property type="component" value="Unassembled WGS sequence"/>
</dbReference>
<dbReference type="Pfam" id="PF11329">
    <property type="entry name" value="DUF3131"/>
    <property type="match status" value="1"/>
</dbReference>
<accession>A0A285P5I4</accession>
<evidence type="ECO:0000313" key="3">
    <source>
        <dbReference type="EMBL" id="SNZ17019.1"/>
    </source>
</evidence>
<proteinExistence type="predicted"/>
<organism evidence="3 4">
    <name type="scientific">Natronoarchaeum philippinense</name>
    <dbReference type="NCBI Taxonomy" id="558529"/>
    <lineage>
        <taxon>Archaea</taxon>
        <taxon>Methanobacteriati</taxon>
        <taxon>Methanobacteriota</taxon>
        <taxon>Stenosarchaea group</taxon>
        <taxon>Halobacteria</taxon>
        <taxon>Halobacteriales</taxon>
        <taxon>Natronoarchaeaceae</taxon>
    </lineage>
</organism>
<dbReference type="Gene3D" id="1.50.10.140">
    <property type="match status" value="1"/>
</dbReference>
<evidence type="ECO:0000313" key="4">
    <source>
        <dbReference type="Proteomes" id="UP000219453"/>
    </source>
</evidence>
<protein>
    <submittedName>
        <fullName evidence="3">Uncharacterized protein</fullName>
    </submittedName>
</protein>
<evidence type="ECO:0000259" key="1">
    <source>
        <dbReference type="Pfam" id="PF10091"/>
    </source>
</evidence>
<dbReference type="EMBL" id="OBEJ01000004">
    <property type="protein sequence ID" value="SNZ17019.1"/>
    <property type="molecule type" value="Genomic_DNA"/>
</dbReference>
<feature type="domain" description="Glycoamylase-like" evidence="1">
    <location>
        <begin position="229"/>
        <end position="398"/>
    </location>
</feature>
<dbReference type="OrthoDB" id="116882at2157"/>
<gene>
    <name evidence="3" type="ORF">SAMN06269185_2852</name>
</gene>
<keyword evidence="4" id="KW-1185">Reference proteome</keyword>
<dbReference type="AlphaFoldDB" id="A0A285P5I4"/>